<comment type="caution">
    <text evidence="2">The sequence shown here is derived from an EMBL/GenBank/DDBJ whole genome shotgun (WGS) entry which is preliminary data.</text>
</comment>
<protein>
    <submittedName>
        <fullName evidence="2">Uncharacterized protein</fullName>
    </submittedName>
</protein>
<dbReference type="RefSeq" id="WP_344888382.1">
    <property type="nucleotide sequence ID" value="NZ_BAAAWD010000004.1"/>
</dbReference>
<evidence type="ECO:0000256" key="1">
    <source>
        <dbReference type="SAM" id="Phobius"/>
    </source>
</evidence>
<keyword evidence="1" id="KW-1133">Transmembrane helix</keyword>
<sequence>MALITGCIVLAALAGITALVTGIQGQPVWVPCLAVGIALAAFAAGAALTLNHLAEPVRAPIAVTEAHA</sequence>
<dbReference type="Proteomes" id="UP001499930">
    <property type="component" value="Unassembled WGS sequence"/>
</dbReference>
<evidence type="ECO:0000313" key="3">
    <source>
        <dbReference type="Proteomes" id="UP001499930"/>
    </source>
</evidence>
<accession>A0ABN3XRI6</accession>
<proteinExistence type="predicted"/>
<gene>
    <name evidence="2" type="ORF">GCM10017559_07980</name>
</gene>
<keyword evidence="3" id="KW-1185">Reference proteome</keyword>
<organism evidence="2 3">
    <name type="scientific">Streptosporangium longisporum</name>
    <dbReference type="NCBI Taxonomy" id="46187"/>
    <lineage>
        <taxon>Bacteria</taxon>
        <taxon>Bacillati</taxon>
        <taxon>Actinomycetota</taxon>
        <taxon>Actinomycetes</taxon>
        <taxon>Streptosporangiales</taxon>
        <taxon>Streptosporangiaceae</taxon>
        <taxon>Streptosporangium</taxon>
    </lineage>
</organism>
<feature type="transmembrane region" description="Helical" evidence="1">
    <location>
        <begin position="28"/>
        <end position="50"/>
    </location>
</feature>
<keyword evidence="1" id="KW-0812">Transmembrane</keyword>
<name>A0ABN3XRI6_9ACTN</name>
<reference evidence="2 3" key="1">
    <citation type="journal article" date="2019" name="Int. J. Syst. Evol. Microbiol.">
        <title>The Global Catalogue of Microorganisms (GCM) 10K type strain sequencing project: providing services to taxonomists for standard genome sequencing and annotation.</title>
        <authorList>
            <consortium name="The Broad Institute Genomics Platform"/>
            <consortium name="The Broad Institute Genome Sequencing Center for Infectious Disease"/>
            <person name="Wu L."/>
            <person name="Ma J."/>
        </authorList>
    </citation>
    <scope>NUCLEOTIDE SEQUENCE [LARGE SCALE GENOMIC DNA]</scope>
    <source>
        <strain evidence="2 3">JCM 3106</strain>
    </source>
</reference>
<keyword evidence="1" id="KW-0472">Membrane</keyword>
<dbReference type="EMBL" id="BAAAWD010000004">
    <property type="protein sequence ID" value="GAA2990385.1"/>
    <property type="molecule type" value="Genomic_DNA"/>
</dbReference>
<evidence type="ECO:0000313" key="2">
    <source>
        <dbReference type="EMBL" id="GAA2990385.1"/>
    </source>
</evidence>